<dbReference type="FunFam" id="2.60.40.10:FF:000244">
    <property type="entry name" value="carcinoembryonic antigen-related cell adhesion molecule 16"/>
    <property type="match status" value="1"/>
</dbReference>
<dbReference type="InterPro" id="IPR003599">
    <property type="entry name" value="Ig_sub"/>
</dbReference>
<feature type="signal peptide" evidence="6">
    <location>
        <begin position="1"/>
        <end position="34"/>
    </location>
</feature>
<evidence type="ECO:0000256" key="5">
    <source>
        <dbReference type="SAM" id="Phobius"/>
    </source>
</evidence>
<evidence type="ECO:0000256" key="2">
    <source>
        <dbReference type="ARBA" id="ARBA00023180"/>
    </source>
</evidence>
<keyword evidence="5" id="KW-0472">Membrane</keyword>
<dbReference type="CDD" id="cd05774">
    <property type="entry name" value="IgV_CEACAM_D1"/>
    <property type="match status" value="1"/>
</dbReference>
<dbReference type="GO" id="GO:0007165">
    <property type="term" value="P:signal transduction"/>
    <property type="evidence" value="ECO:0007669"/>
    <property type="project" value="TreeGrafter"/>
</dbReference>
<dbReference type="InterPro" id="IPR036179">
    <property type="entry name" value="Ig-like_dom_sf"/>
</dbReference>
<dbReference type="Pfam" id="PF13927">
    <property type="entry name" value="Ig_3"/>
    <property type="match status" value="1"/>
</dbReference>
<organism evidence="8 9">
    <name type="scientific">Phyllostomus discolor</name>
    <name type="common">pale spear-nosed bat</name>
    <dbReference type="NCBI Taxonomy" id="89673"/>
    <lineage>
        <taxon>Eukaryota</taxon>
        <taxon>Metazoa</taxon>
        <taxon>Chordata</taxon>
        <taxon>Craniata</taxon>
        <taxon>Vertebrata</taxon>
        <taxon>Euteleostomi</taxon>
        <taxon>Mammalia</taxon>
        <taxon>Eutheria</taxon>
        <taxon>Laurasiatheria</taxon>
        <taxon>Chiroptera</taxon>
        <taxon>Yangochiroptera</taxon>
        <taxon>Phyllostomidae</taxon>
        <taxon>Phyllostominae</taxon>
        <taxon>Phyllostomus</taxon>
    </lineage>
</organism>
<keyword evidence="3" id="KW-0393">Immunoglobulin domain</keyword>
<dbReference type="SMART" id="SM00409">
    <property type="entry name" value="IG"/>
    <property type="match status" value="2"/>
</dbReference>
<dbReference type="PROSITE" id="PS50835">
    <property type="entry name" value="IG_LIKE"/>
    <property type="match status" value="1"/>
</dbReference>
<evidence type="ECO:0000313" key="8">
    <source>
        <dbReference type="EMBL" id="KAF6076933.1"/>
    </source>
</evidence>
<dbReference type="GO" id="GO:1990782">
    <property type="term" value="F:protein tyrosine kinase binding"/>
    <property type="evidence" value="ECO:0007669"/>
    <property type="project" value="TreeGrafter"/>
</dbReference>
<feature type="chain" id="PRO_5032953886" description="Ig-like domain-containing protein" evidence="6">
    <location>
        <begin position="35"/>
        <end position="277"/>
    </location>
</feature>
<dbReference type="SUPFAM" id="SSF48726">
    <property type="entry name" value="Immunoglobulin"/>
    <property type="match status" value="2"/>
</dbReference>
<dbReference type="InterPro" id="IPR003598">
    <property type="entry name" value="Ig_sub2"/>
</dbReference>
<keyword evidence="5" id="KW-0812">Transmembrane</keyword>
<keyword evidence="2" id="KW-0325">Glycoprotein</keyword>
<comment type="similarity">
    <text evidence="4">Belongs to the immunoglobulin superfamily. CEA family.</text>
</comment>
<keyword evidence="5" id="KW-1133">Transmembrane helix</keyword>
<dbReference type="SMART" id="SM00408">
    <property type="entry name" value="IGc2"/>
    <property type="match status" value="1"/>
</dbReference>
<proteinExistence type="inferred from homology"/>
<dbReference type="FunFam" id="2.60.40.10:FF:000340">
    <property type="entry name" value="Carcinoembryonic antigen-related cell adhesion molecule 1"/>
    <property type="match status" value="1"/>
</dbReference>
<feature type="transmembrane region" description="Helical" evidence="5">
    <location>
        <begin position="240"/>
        <end position="267"/>
    </location>
</feature>
<evidence type="ECO:0000256" key="4">
    <source>
        <dbReference type="ARBA" id="ARBA00038222"/>
    </source>
</evidence>
<dbReference type="InterPro" id="IPR007110">
    <property type="entry name" value="Ig-like_dom"/>
</dbReference>
<evidence type="ECO:0000313" key="9">
    <source>
        <dbReference type="Proteomes" id="UP000664940"/>
    </source>
</evidence>
<accession>A0A833YME5</accession>
<dbReference type="PANTHER" id="PTHR44427:SF1">
    <property type="entry name" value="CARCINOEMBRYONIC ANTIGEN-RELATED CELL ADHESION MOLECULE 1"/>
    <property type="match status" value="1"/>
</dbReference>
<name>A0A833YME5_9CHIR</name>
<dbReference type="Gene3D" id="2.60.40.10">
    <property type="entry name" value="Immunoglobulins"/>
    <property type="match status" value="2"/>
</dbReference>
<protein>
    <recommendedName>
        <fullName evidence="7">Ig-like domain-containing protein</fullName>
    </recommendedName>
</protein>
<dbReference type="GO" id="GO:0005886">
    <property type="term" value="C:plasma membrane"/>
    <property type="evidence" value="ECO:0007669"/>
    <property type="project" value="TreeGrafter"/>
</dbReference>
<dbReference type="PANTHER" id="PTHR44427">
    <property type="entry name" value="CARCINOEMBRYONIC ANTIGEN-RELATED CELL ADHESION MOLECULE 19"/>
    <property type="match status" value="1"/>
</dbReference>
<gene>
    <name evidence="8" type="ORF">HJG60_002586</name>
</gene>
<dbReference type="GO" id="GO:0002682">
    <property type="term" value="P:regulation of immune system process"/>
    <property type="evidence" value="ECO:0007669"/>
    <property type="project" value="TreeGrafter"/>
</dbReference>
<reference evidence="8 9" key="1">
    <citation type="journal article" date="2020" name="Nature">
        <title>Six reference-quality genomes reveal evolution of bat adaptations.</title>
        <authorList>
            <person name="Jebb D."/>
            <person name="Huang Z."/>
            <person name="Pippel M."/>
            <person name="Hughes G.M."/>
            <person name="Lavrichenko K."/>
            <person name="Devanna P."/>
            <person name="Winkler S."/>
            <person name="Jermiin L.S."/>
            <person name="Skirmuntt E.C."/>
            <person name="Katzourakis A."/>
            <person name="Burkitt-Gray L."/>
            <person name="Ray D.A."/>
            <person name="Sullivan K.A.M."/>
            <person name="Roscito J.G."/>
            <person name="Kirilenko B.M."/>
            <person name="Davalos L.M."/>
            <person name="Corthals A.P."/>
            <person name="Power M.L."/>
            <person name="Jones G."/>
            <person name="Ransome R.D."/>
            <person name="Dechmann D.K.N."/>
            <person name="Locatelli A.G."/>
            <person name="Puechmaille S.J."/>
            <person name="Fedrigo O."/>
            <person name="Jarvis E.D."/>
            <person name="Hiller M."/>
            <person name="Vernes S.C."/>
            <person name="Myers E.W."/>
            <person name="Teeling E.C."/>
        </authorList>
    </citation>
    <scope>NUCLEOTIDE SEQUENCE [LARGE SCALE GENOMIC DNA]</scope>
    <source>
        <strain evidence="8">Bat1K_MPI-CBG_1</strain>
    </source>
</reference>
<dbReference type="InterPro" id="IPR013783">
    <property type="entry name" value="Ig-like_fold"/>
</dbReference>
<keyword evidence="1 6" id="KW-0732">Signal</keyword>
<evidence type="ECO:0000259" key="7">
    <source>
        <dbReference type="PROSITE" id="PS50835"/>
    </source>
</evidence>
<dbReference type="CDD" id="cd12087">
    <property type="entry name" value="TM_EGFR-like"/>
    <property type="match status" value="1"/>
</dbReference>
<dbReference type="GO" id="GO:0009986">
    <property type="term" value="C:cell surface"/>
    <property type="evidence" value="ECO:0007669"/>
    <property type="project" value="TreeGrafter"/>
</dbReference>
<dbReference type="InterPro" id="IPR050831">
    <property type="entry name" value="CEA_cell_adhesion"/>
</dbReference>
<dbReference type="AlphaFoldDB" id="A0A833YME5"/>
<evidence type="ECO:0000256" key="1">
    <source>
        <dbReference type="ARBA" id="ARBA00022729"/>
    </source>
</evidence>
<feature type="domain" description="Ig-like" evidence="7">
    <location>
        <begin position="145"/>
        <end position="231"/>
    </location>
</feature>
<evidence type="ECO:0000256" key="3">
    <source>
        <dbReference type="ARBA" id="ARBA00023319"/>
    </source>
</evidence>
<comment type="caution">
    <text evidence="8">The sequence shown here is derived from an EMBL/GenBank/DDBJ whole genome shotgun (WGS) entry which is preliminary data.</text>
</comment>
<sequence>MEAPSAPAHRGLSLWKELLLAVSLLSFWSPPTTARLTVESINAAEGEDVLLLAHSLPENLVSYSWYRGERVDSKHQIASYIITLGRILPGPAHSGRETIYSNGALLFQKVTLNDTGYYTVHTVRKDLQTEEATGQLRVYKPVQKPSIRARSTTITEQMDTIVLTCLTNDTGVSIWWFFNDKRLLLTKRTKLSRDNSTLTIEPVFMWYDAGVYQCEVSNPGSTSKSEPLRLRIQLYDDTGYHVWTIAGIVIGVLVLVALGTSLGCFLYHRRSRRSSEP</sequence>
<dbReference type="Pfam" id="PF07686">
    <property type="entry name" value="V-set"/>
    <property type="match status" value="1"/>
</dbReference>
<dbReference type="InterPro" id="IPR013106">
    <property type="entry name" value="Ig_V-set"/>
</dbReference>
<evidence type="ECO:0000256" key="6">
    <source>
        <dbReference type="SAM" id="SignalP"/>
    </source>
</evidence>
<dbReference type="EMBL" id="JABVXQ010000014">
    <property type="protein sequence ID" value="KAF6076933.1"/>
    <property type="molecule type" value="Genomic_DNA"/>
</dbReference>
<dbReference type="Proteomes" id="UP000664940">
    <property type="component" value="Unassembled WGS sequence"/>
</dbReference>